<evidence type="ECO:0000313" key="1">
    <source>
        <dbReference type="EMBL" id="KAK7611388.1"/>
    </source>
</evidence>
<name>A0ABR1N851_9PEZI</name>
<evidence type="ECO:0000313" key="2">
    <source>
        <dbReference type="Proteomes" id="UP001367316"/>
    </source>
</evidence>
<comment type="caution">
    <text evidence="1">The sequence shown here is derived from an EMBL/GenBank/DDBJ whole genome shotgun (WGS) entry which is preliminary data.</text>
</comment>
<sequence length="259" mass="29299">MHLCNRAWGNDVRDQQPGRGCTGLYCADCRRTKTRTRVESWSGPPQGLITRMLARPTSKLASRCFWQAARATPRSQLVFACVAPSMANGTPRGRSPHLLGLGANSDGCRGAPRGRQRRRFSIAMLIFIINADHRLRRRGGTFLRKTNRGPAAPPLPASIALPYCYHDTYLSQNSISNRRLFIRQSPSWWPSCRGTGPAKACISFHQADKISESLCNDNLPMSGSRLGWFFEISNKFGRWRHGWAKFMAWKLQDKKTRTY</sequence>
<dbReference type="EMBL" id="JBBPBF010000014">
    <property type="protein sequence ID" value="KAK7611388.1"/>
    <property type="molecule type" value="Genomic_DNA"/>
</dbReference>
<dbReference type="Proteomes" id="UP001367316">
    <property type="component" value="Unassembled WGS sequence"/>
</dbReference>
<gene>
    <name evidence="1" type="ORF">JOL62DRAFT_78725</name>
</gene>
<keyword evidence="2" id="KW-1185">Reference proteome</keyword>
<proteinExistence type="predicted"/>
<accession>A0ABR1N851</accession>
<protein>
    <submittedName>
        <fullName evidence="1">Uncharacterized protein</fullName>
    </submittedName>
</protein>
<reference evidence="1 2" key="1">
    <citation type="submission" date="2024-04" db="EMBL/GenBank/DDBJ databases">
        <title>Phyllosticta paracitricarpa is synonymous to the EU quarantine fungus P. citricarpa based on phylogenomic analyses.</title>
        <authorList>
            <consortium name="Lawrence Berkeley National Laboratory"/>
            <person name="Van ingen-buijs V.A."/>
            <person name="Van westerhoven A.C."/>
            <person name="Haridas S."/>
            <person name="Skiadas P."/>
            <person name="Martin F."/>
            <person name="Groenewald J.Z."/>
            <person name="Crous P.W."/>
            <person name="Seidl M.F."/>
        </authorList>
    </citation>
    <scope>NUCLEOTIDE SEQUENCE [LARGE SCALE GENOMIC DNA]</scope>
    <source>
        <strain evidence="1 2">CBS 141358</strain>
    </source>
</reference>
<organism evidence="1 2">
    <name type="scientific">Phyllosticta paracitricarpa</name>
    <dbReference type="NCBI Taxonomy" id="2016321"/>
    <lineage>
        <taxon>Eukaryota</taxon>
        <taxon>Fungi</taxon>
        <taxon>Dikarya</taxon>
        <taxon>Ascomycota</taxon>
        <taxon>Pezizomycotina</taxon>
        <taxon>Dothideomycetes</taxon>
        <taxon>Dothideomycetes incertae sedis</taxon>
        <taxon>Botryosphaeriales</taxon>
        <taxon>Phyllostictaceae</taxon>
        <taxon>Phyllosticta</taxon>
    </lineage>
</organism>